<dbReference type="STRING" id="246199.CUS_5048"/>
<dbReference type="AlphaFoldDB" id="E9SD95"/>
<comment type="caution">
    <text evidence="2">The sequence shown here is derived from an EMBL/GenBank/DDBJ whole genome shotgun (WGS) entry which is preliminary data.</text>
</comment>
<gene>
    <name evidence="2" type="ORF">CUS_5048</name>
</gene>
<dbReference type="EMBL" id="ADKM02000089">
    <property type="protein sequence ID" value="EGC02722.1"/>
    <property type="molecule type" value="Genomic_DNA"/>
</dbReference>
<dbReference type="Proteomes" id="UP000004259">
    <property type="component" value="Unassembled WGS sequence"/>
</dbReference>
<evidence type="ECO:0000313" key="2">
    <source>
        <dbReference type="EMBL" id="EGC02722.1"/>
    </source>
</evidence>
<dbReference type="PANTHER" id="PTHR32097">
    <property type="entry name" value="CAMP-BINDING PROTEIN 1-RELATED"/>
    <property type="match status" value="1"/>
</dbReference>
<evidence type="ECO:0000259" key="1">
    <source>
        <dbReference type="Pfam" id="PF02342"/>
    </source>
</evidence>
<organism evidence="2 3">
    <name type="scientific">Ruminococcus albus 8</name>
    <dbReference type="NCBI Taxonomy" id="246199"/>
    <lineage>
        <taxon>Bacteria</taxon>
        <taxon>Bacillati</taxon>
        <taxon>Bacillota</taxon>
        <taxon>Clostridia</taxon>
        <taxon>Eubacteriales</taxon>
        <taxon>Oscillospiraceae</taxon>
        <taxon>Ruminococcus</taxon>
    </lineage>
</organism>
<accession>E9SD95</accession>
<name>E9SD95_RUMAL</name>
<dbReference type="eggNOG" id="COG3468">
    <property type="taxonomic scope" value="Bacteria"/>
</dbReference>
<keyword evidence="3" id="KW-1185">Reference proteome</keyword>
<protein>
    <submittedName>
        <fullName evidence="2">Bacterial stress protein</fullName>
    </submittedName>
</protein>
<dbReference type="RefSeq" id="WP_002850310.1">
    <property type="nucleotide sequence ID" value="NZ_ADKM02000089.1"/>
</dbReference>
<dbReference type="InterPro" id="IPR003325">
    <property type="entry name" value="TerD"/>
</dbReference>
<evidence type="ECO:0000313" key="3">
    <source>
        <dbReference type="Proteomes" id="UP000004259"/>
    </source>
</evidence>
<dbReference type="OrthoDB" id="2079357at2"/>
<proteinExistence type="predicted"/>
<dbReference type="InterPro" id="IPR051324">
    <property type="entry name" value="Stress/Tellurium_Resist"/>
</dbReference>
<feature type="domain" description="TerD" evidence="1">
    <location>
        <begin position="566"/>
        <end position="732"/>
    </location>
</feature>
<sequence length="739" mass="79350">MEVMNNQYRCEFVSYKISEDILAEIFAANGIMGANFESGYGVRVTKTDDGIIFSRDGECGLPKLIFTAWGGDVCELSPEAADALDRLVCGPSAEDRTDCRQYRCAFTGSSADKMAFLSGLFGKTDIGARLDITEIRASKCGMTTGFGVFGLEKKCYVGGRLSGWQLNIVGESSEEKAVLLLKDGALTVRDRGDAFCWDESTLVSAVKYADKVDSPKGLTAIKEISCADIGTFAVPNSVLTIAGGAFAGCGRLQKVCVGKPNVLLGNGFVNGGVVLAGVAGGSAEKYAAENGLGFELMNVTEPAPFAFEIADGVWLAAAETSVYRKQNGERAELSDVFYMPDGRADDFDCEILLFSEEAARQSGVAAQLEGFGELLDSETVRNDRNGYIKVSARRASNGAYSVSLEIEHDSAVIIIHTEQMGAGEKSEKALYRRYCEVGDSIVFGGIPAAETLKKPDYDMGESAEEVTEPVAGGVPEAEVTEPVVEVVPETEVNEPVAEAVPEVEVTEPVVEVVPEVEVTEPVVEVVPEVEVNEPVAEAVPEVKVTEPVAEAVTEVEVTDPVAEVQSIKLVRGARFDLSGYNDKMLVIDMDYQAEQGIDIDGYIFLLAANGKVRSDADLVFFGQKASVDRAVNNHPSKTRCFTVELSKLDADVSKLAVAFAIYGDNAEQIFSCVSKPVVRISCNGQEICSYEVEGLKDEKSVVAIEMYNKNGWKLRTVGLGYKEALKTLCGSYGVEVNSQ</sequence>
<dbReference type="eggNOG" id="COG2310">
    <property type="taxonomic scope" value="Bacteria"/>
</dbReference>
<reference evidence="2 3" key="1">
    <citation type="submission" date="2011-02" db="EMBL/GenBank/DDBJ databases">
        <authorList>
            <person name="Nelson K.E."/>
            <person name="Sutton G."/>
            <person name="Torralba M."/>
            <person name="Durkin S."/>
            <person name="Harkins D."/>
            <person name="Montgomery R."/>
            <person name="Ziemer C."/>
            <person name="Klaassens E."/>
            <person name="Ocuiv P."/>
            <person name="Morrison M."/>
        </authorList>
    </citation>
    <scope>NUCLEOTIDE SEQUENCE [LARGE SCALE GENOMIC DNA]</scope>
    <source>
        <strain evidence="2 3">8</strain>
    </source>
</reference>
<dbReference type="Pfam" id="PF02342">
    <property type="entry name" value="TerD"/>
    <property type="match status" value="1"/>
</dbReference>
<dbReference type="Gene3D" id="2.60.60.30">
    <property type="entry name" value="sav2460 like domains"/>
    <property type="match status" value="1"/>
</dbReference>
<dbReference type="CDD" id="cd06974">
    <property type="entry name" value="TerD_like"/>
    <property type="match status" value="1"/>
</dbReference>
<dbReference type="PANTHER" id="PTHR32097:SF17">
    <property type="entry name" value="CAMP-BINDING PROTEIN 1-RELATED"/>
    <property type="match status" value="1"/>
</dbReference>